<feature type="region of interest" description="Disordered" evidence="18">
    <location>
        <begin position="632"/>
        <end position="693"/>
    </location>
</feature>
<feature type="transmembrane region" description="Helical" evidence="19">
    <location>
        <begin position="553"/>
        <end position="573"/>
    </location>
</feature>
<evidence type="ECO:0000256" key="16">
    <source>
        <dbReference type="ARBA" id="ARBA00040628"/>
    </source>
</evidence>
<dbReference type="STRING" id="5486.A0A367YI63"/>
<proteinExistence type="inferred from homology"/>
<dbReference type="PRINTS" id="PR00724">
    <property type="entry name" value="CRBOXYPTASEC"/>
</dbReference>
<evidence type="ECO:0000256" key="3">
    <source>
        <dbReference type="ARBA" id="ARBA00009431"/>
    </source>
</evidence>
<gene>
    <name evidence="21" type="primary">KEX1</name>
    <name evidence="21" type="ORF">Cantr_01393</name>
</gene>
<evidence type="ECO:0000256" key="2">
    <source>
        <dbReference type="ARBA" id="ARBA00004393"/>
    </source>
</evidence>
<evidence type="ECO:0000256" key="5">
    <source>
        <dbReference type="ARBA" id="ARBA00022670"/>
    </source>
</evidence>
<evidence type="ECO:0000256" key="1">
    <source>
        <dbReference type="ARBA" id="ARBA00001003"/>
    </source>
</evidence>
<dbReference type="PANTHER" id="PTHR11802:SF190">
    <property type="entry name" value="PHEROMONE-PROCESSING CARBOXYPEPTIDASE KEX1"/>
    <property type="match status" value="1"/>
</dbReference>
<dbReference type="InterPro" id="IPR001563">
    <property type="entry name" value="Peptidase_S10"/>
</dbReference>
<keyword evidence="10 19" id="KW-1133">Transmembrane helix</keyword>
<feature type="compositionally biased region" description="Basic and acidic residues" evidence="18">
    <location>
        <begin position="680"/>
        <end position="693"/>
    </location>
</feature>
<feature type="region of interest" description="Disordered" evidence="18">
    <location>
        <begin position="490"/>
        <end position="548"/>
    </location>
</feature>
<dbReference type="AlphaFoldDB" id="A0A367YI63"/>
<evidence type="ECO:0000313" key="22">
    <source>
        <dbReference type="Proteomes" id="UP000253472"/>
    </source>
</evidence>
<dbReference type="OrthoDB" id="443318at2759"/>
<sequence>MLISILTLLLNSLLVLAIPPKEGSSSQPSKKYLVTDLPGLYENIQPKASIPLMFAGQLELYPENNTHYFFWKFVDSELQQDTSKKTIFWLNGGPGCSSMDGALLETGPFRINENEEVVYNNGSWHKFGDIIYVDQPAGTGFSFTDEYITDLDQVAWYFLKFMEEYYKLFPAEADNEIYFAGESYAGQYIPYIADAILQRNKRLGEGDKKYDLKGILIGNGWVSPNQQSLSYLPFFMDRGLIESSHPRWNHLLSKHEQCQKIVNKIDGHFTDGEVHPFEVNSAVCESILTDLLNYSQDMQGDEHQRCINMYDYTLRDSYPSCGMNWPFELKYVSPFLGKQDVMHDLNLIDLKQWHECSGRVGRKFQARNSLPSVHLLPRISEEIPIILFNGANDIICNSDGVLSYLDKLEWGGSLGFNNKSDEINWVYDGESVGYIITERNISFINIYNSSHMVPYDLPDISRALMDLVSGDYDERQKDGKREFVTYPLGSTKHKGVAENPEDESSKPIEDKPEDKPQETSPEDAPSPTETTPASDESATPEPEEPTSTKFTRLIQLGVIFVIVWGVYILYASYKARPSSIIKKPATSSTSSGRKKNVQWADQLNRFEDDENEINPPPPQGIIAKTINKITGNKNTRGRYAPAGDGSGEYIDDIELGEGISDPNVDEFIIGSDDDEEPEQEQGHKEGKKDKSID</sequence>
<keyword evidence="8 20" id="KW-0732">Signal</keyword>
<comment type="similarity">
    <text evidence="3">Belongs to the peptidase S10 family.</text>
</comment>
<evidence type="ECO:0000256" key="18">
    <source>
        <dbReference type="SAM" id="MobiDB-lite"/>
    </source>
</evidence>
<comment type="catalytic activity">
    <reaction evidence="1">
        <text>Preferential release of a C-terminal arginine or lysine residue.</text>
        <dbReference type="EC" id="3.4.16.6"/>
    </reaction>
</comment>
<reference evidence="21 22" key="1">
    <citation type="submission" date="2018-06" db="EMBL/GenBank/DDBJ databases">
        <title>Whole genome sequencing of Candida tropicalis (genome annotated by CSBL at Korea University).</title>
        <authorList>
            <person name="Ahn J."/>
        </authorList>
    </citation>
    <scope>NUCLEOTIDE SEQUENCE [LARGE SCALE GENOMIC DNA]</scope>
    <source>
        <strain evidence="21 22">ATCC 20962</strain>
    </source>
</reference>
<organism evidence="21 22">
    <name type="scientific">Candida viswanathii</name>
    <dbReference type="NCBI Taxonomy" id="5486"/>
    <lineage>
        <taxon>Eukaryota</taxon>
        <taxon>Fungi</taxon>
        <taxon>Dikarya</taxon>
        <taxon>Ascomycota</taxon>
        <taxon>Saccharomycotina</taxon>
        <taxon>Pichiomycetes</taxon>
        <taxon>Debaryomycetaceae</taxon>
        <taxon>Candida/Lodderomyces clade</taxon>
        <taxon>Candida</taxon>
    </lineage>
</organism>
<feature type="compositionally biased region" description="Low complexity" evidence="18">
    <location>
        <begin position="532"/>
        <end position="548"/>
    </location>
</feature>
<evidence type="ECO:0000256" key="10">
    <source>
        <dbReference type="ARBA" id="ARBA00022989"/>
    </source>
</evidence>
<evidence type="ECO:0000256" key="4">
    <source>
        <dbReference type="ARBA" id="ARBA00022645"/>
    </source>
</evidence>
<keyword evidence="9" id="KW-0378">Hydrolase</keyword>
<dbReference type="InterPro" id="IPR029058">
    <property type="entry name" value="AB_hydrolase_fold"/>
</dbReference>
<evidence type="ECO:0000256" key="15">
    <source>
        <dbReference type="ARBA" id="ARBA00040403"/>
    </source>
</evidence>
<evidence type="ECO:0000256" key="7">
    <source>
        <dbReference type="ARBA" id="ARBA00022703"/>
    </source>
</evidence>
<dbReference type="GO" id="GO:0006915">
    <property type="term" value="P:apoptotic process"/>
    <property type="evidence" value="ECO:0007669"/>
    <property type="project" value="UniProtKB-KW"/>
</dbReference>
<evidence type="ECO:0000256" key="11">
    <source>
        <dbReference type="ARBA" id="ARBA00023034"/>
    </source>
</evidence>
<dbReference type="GO" id="GO:0006508">
    <property type="term" value="P:proteolysis"/>
    <property type="evidence" value="ECO:0007669"/>
    <property type="project" value="UniProtKB-KW"/>
</dbReference>
<keyword evidence="6 19" id="KW-0812">Transmembrane</keyword>
<name>A0A367YI63_9ASCO</name>
<dbReference type="Proteomes" id="UP000253472">
    <property type="component" value="Unassembled WGS sequence"/>
</dbReference>
<keyword evidence="7" id="KW-0053">Apoptosis</keyword>
<dbReference type="EMBL" id="QLNQ01000020">
    <property type="protein sequence ID" value="RCK65576.1"/>
    <property type="molecule type" value="Genomic_DNA"/>
</dbReference>
<keyword evidence="13" id="KW-0325">Glycoprotein</keyword>
<comment type="caution">
    <text evidence="21">The sequence shown here is derived from an EMBL/GenBank/DDBJ whole genome shotgun (WGS) entry which is preliminary data.</text>
</comment>
<dbReference type="GO" id="GO:0004185">
    <property type="term" value="F:serine-type carboxypeptidase activity"/>
    <property type="evidence" value="ECO:0007669"/>
    <property type="project" value="UniProtKB-EC"/>
</dbReference>
<keyword evidence="11" id="KW-0333">Golgi apparatus</keyword>
<evidence type="ECO:0000256" key="19">
    <source>
        <dbReference type="SAM" id="Phobius"/>
    </source>
</evidence>
<evidence type="ECO:0000256" key="17">
    <source>
        <dbReference type="ARBA" id="ARBA00042717"/>
    </source>
</evidence>
<comment type="subcellular location">
    <subcellularLocation>
        <location evidence="2">Golgi apparatus</location>
        <location evidence="2">trans-Golgi network membrane</location>
        <topology evidence="2">Single-pass type I membrane protein</topology>
    </subcellularLocation>
</comment>
<keyword evidence="4 21" id="KW-0121">Carboxypeptidase</keyword>
<feature type="compositionally biased region" description="Basic and acidic residues" evidence="18">
    <location>
        <begin position="503"/>
        <end position="517"/>
    </location>
</feature>
<feature type="signal peptide" evidence="20">
    <location>
        <begin position="1"/>
        <end position="17"/>
    </location>
</feature>
<evidence type="ECO:0000256" key="12">
    <source>
        <dbReference type="ARBA" id="ARBA00023136"/>
    </source>
</evidence>
<dbReference type="SUPFAM" id="SSF53474">
    <property type="entry name" value="alpha/beta-Hydrolases"/>
    <property type="match status" value="1"/>
</dbReference>
<evidence type="ECO:0000256" key="9">
    <source>
        <dbReference type="ARBA" id="ARBA00022801"/>
    </source>
</evidence>
<evidence type="ECO:0000256" key="8">
    <source>
        <dbReference type="ARBA" id="ARBA00022729"/>
    </source>
</evidence>
<protein>
    <recommendedName>
        <fullName evidence="16">Pheromone-processing carboxypeptidase KEX1</fullName>
        <ecNumber evidence="14">3.4.16.6</ecNumber>
    </recommendedName>
    <alternativeName>
        <fullName evidence="17">Carboxypeptidase D</fullName>
    </alternativeName>
    <alternativeName>
        <fullName evidence="15">Pheromone-processing carboxypeptidase kex1</fullName>
    </alternativeName>
</protein>
<evidence type="ECO:0000256" key="13">
    <source>
        <dbReference type="ARBA" id="ARBA00023180"/>
    </source>
</evidence>
<dbReference type="Gene3D" id="3.40.50.1820">
    <property type="entry name" value="alpha/beta hydrolase"/>
    <property type="match status" value="1"/>
</dbReference>
<feature type="chain" id="PRO_5016628635" description="Pheromone-processing carboxypeptidase KEX1" evidence="20">
    <location>
        <begin position="18"/>
        <end position="693"/>
    </location>
</feature>
<dbReference type="PANTHER" id="PTHR11802">
    <property type="entry name" value="SERINE PROTEASE FAMILY S10 SERINE CARBOXYPEPTIDASE"/>
    <property type="match status" value="1"/>
</dbReference>
<evidence type="ECO:0000256" key="6">
    <source>
        <dbReference type="ARBA" id="ARBA00022692"/>
    </source>
</evidence>
<dbReference type="Pfam" id="PF00450">
    <property type="entry name" value="Peptidase_S10"/>
    <property type="match status" value="1"/>
</dbReference>
<accession>A0A367YI63</accession>
<dbReference type="InterPro" id="IPR033124">
    <property type="entry name" value="Ser_caboxypep_his_AS"/>
</dbReference>
<keyword evidence="12 19" id="KW-0472">Membrane</keyword>
<dbReference type="GO" id="GO:0005802">
    <property type="term" value="C:trans-Golgi network"/>
    <property type="evidence" value="ECO:0007669"/>
    <property type="project" value="TreeGrafter"/>
</dbReference>
<dbReference type="PROSITE" id="PS00560">
    <property type="entry name" value="CARBOXYPEPT_SER_HIS"/>
    <property type="match status" value="1"/>
</dbReference>
<evidence type="ECO:0000313" key="21">
    <source>
        <dbReference type="EMBL" id="RCK65576.1"/>
    </source>
</evidence>
<keyword evidence="5" id="KW-0645">Protease</keyword>
<evidence type="ECO:0000256" key="14">
    <source>
        <dbReference type="ARBA" id="ARBA00038895"/>
    </source>
</evidence>
<evidence type="ECO:0000256" key="20">
    <source>
        <dbReference type="SAM" id="SignalP"/>
    </source>
</evidence>
<keyword evidence="22" id="KW-1185">Reference proteome</keyword>
<dbReference type="EC" id="3.4.16.6" evidence="14"/>